<feature type="compositionally biased region" description="Basic and acidic residues" evidence="1">
    <location>
        <begin position="52"/>
        <end position="66"/>
    </location>
</feature>
<evidence type="ECO:0000256" key="1">
    <source>
        <dbReference type="SAM" id="MobiDB-lite"/>
    </source>
</evidence>
<organism evidence="2 3">
    <name type="scientific">Burkholderia lata (strain ATCC 17760 / DSM 23089 / LMG 22485 / NCIMB 9086 / R18194 / 383)</name>
    <dbReference type="NCBI Taxonomy" id="482957"/>
    <lineage>
        <taxon>Bacteria</taxon>
        <taxon>Pseudomonadati</taxon>
        <taxon>Pseudomonadota</taxon>
        <taxon>Betaproteobacteria</taxon>
        <taxon>Burkholderiales</taxon>
        <taxon>Burkholderiaceae</taxon>
        <taxon>Burkholderia</taxon>
        <taxon>Burkholderia cepacia complex</taxon>
    </lineage>
</organism>
<dbReference type="EMBL" id="CABVPY010000003">
    <property type="protein sequence ID" value="VWB17324.1"/>
    <property type="molecule type" value="Genomic_DNA"/>
</dbReference>
<reference evidence="2 3" key="1">
    <citation type="submission" date="2019-09" db="EMBL/GenBank/DDBJ databases">
        <authorList>
            <person name="Depoorter E."/>
        </authorList>
    </citation>
    <scope>NUCLEOTIDE SEQUENCE [LARGE SCALE GENOMIC DNA]</scope>
    <source>
        <strain evidence="2">LMG 6863</strain>
    </source>
</reference>
<proteinExistence type="predicted"/>
<dbReference type="AlphaFoldDB" id="A0A6P2HJW8"/>
<gene>
    <name evidence="2" type="ORF">BLA6863_00645</name>
</gene>
<accession>A0A6P2HJW8</accession>
<protein>
    <submittedName>
        <fullName evidence="2">Uncharacterized protein</fullName>
    </submittedName>
</protein>
<sequence>MTFNTDMPFQESTVMSLDLVCECPPDDTSCAPAAIGERAAIADPRAPKRRAERVERTDRADGRGRRFRFGDAVDAMSATNDAPPRPVTGSIAISFAVVSRRNWPR</sequence>
<feature type="region of interest" description="Disordered" evidence="1">
    <location>
        <begin position="44"/>
        <end position="66"/>
    </location>
</feature>
<dbReference type="RefSeq" id="WP_174937424.1">
    <property type="nucleotide sequence ID" value="NZ_CABVPY010000003.1"/>
</dbReference>
<name>A0A6P2HJW8_BURL3</name>
<evidence type="ECO:0000313" key="2">
    <source>
        <dbReference type="EMBL" id="VWB17324.1"/>
    </source>
</evidence>
<dbReference type="Proteomes" id="UP000494170">
    <property type="component" value="Unassembled WGS sequence"/>
</dbReference>
<evidence type="ECO:0000313" key="3">
    <source>
        <dbReference type="Proteomes" id="UP000494170"/>
    </source>
</evidence>